<accession>A0ABM1QWD0</accession>
<evidence type="ECO:0000313" key="4">
    <source>
        <dbReference type="RefSeq" id="XP_019091068.1"/>
    </source>
</evidence>
<dbReference type="Gene3D" id="3.30.70.270">
    <property type="match status" value="1"/>
</dbReference>
<evidence type="ECO:0000256" key="1">
    <source>
        <dbReference type="ARBA" id="ARBA00023268"/>
    </source>
</evidence>
<protein>
    <submittedName>
        <fullName evidence="4">Uncharacterized protein LOC109128680</fullName>
    </submittedName>
</protein>
<dbReference type="InterPro" id="IPR041577">
    <property type="entry name" value="RT_RNaseH_2"/>
</dbReference>
<feature type="domain" description="Reverse transcriptase/retrotransposon-derived protein RNase H-like" evidence="2">
    <location>
        <begin position="13"/>
        <end position="65"/>
    </location>
</feature>
<reference evidence="4" key="2">
    <citation type="submission" date="2025-08" db="UniProtKB">
        <authorList>
            <consortium name="RefSeq"/>
        </authorList>
    </citation>
    <scope>IDENTIFICATION</scope>
    <source>
        <tissue evidence="4">Leaf</tissue>
    </source>
</reference>
<dbReference type="SUPFAM" id="SSF56672">
    <property type="entry name" value="DNA/RNA polymerases"/>
    <property type="match status" value="1"/>
</dbReference>
<dbReference type="Proteomes" id="UP000694864">
    <property type="component" value="Chromosome 14"/>
</dbReference>
<dbReference type="InterPro" id="IPR043502">
    <property type="entry name" value="DNA/RNA_pol_sf"/>
</dbReference>
<evidence type="ECO:0000313" key="3">
    <source>
        <dbReference type="Proteomes" id="UP000694864"/>
    </source>
</evidence>
<proteinExistence type="predicted"/>
<reference evidence="3" key="1">
    <citation type="journal article" date="2014" name="Nat. Commun.">
        <title>The emerging biofuel crop Camelina sativa retains a highly undifferentiated hexaploid genome structure.</title>
        <authorList>
            <person name="Kagale S."/>
            <person name="Koh C."/>
            <person name="Nixon J."/>
            <person name="Bollina V."/>
            <person name="Clarke W.E."/>
            <person name="Tuteja R."/>
            <person name="Spillane C."/>
            <person name="Robinson S.J."/>
            <person name="Links M.G."/>
            <person name="Clarke C."/>
            <person name="Higgins E.E."/>
            <person name="Huebert T."/>
            <person name="Sharpe A.G."/>
            <person name="Parkin I.A."/>
        </authorList>
    </citation>
    <scope>NUCLEOTIDE SEQUENCE [LARGE SCALE GENOMIC DNA]</scope>
    <source>
        <strain evidence="3">cv. DH55</strain>
    </source>
</reference>
<dbReference type="PANTHER" id="PTHR37984:SF5">
    <property type="entry name" value="PROTEIN NYNRIN-LIKE"/>
    <property type="match status" value="1"/>
</dbReference>
<name>A0ABM1QWD0_CAMSA</name>
<dbReference type="GeneID" id="109128680"/>
<keyword evidence="3" id="KW-1185">Reference proteome</keyword>
<organism evidence="3 4">
    <name type="scientific">Camelina sativa</name>
    <name type="common">False flax</name>
    <name type="synonym">Myagrum sativum</name>
    <dbReference type="NCBI Taxonomy" id="90675"/>
    <lineage>
        <taxon>Eukaryota</taxon>
        <taxon>Viridiplantae</taxon>
        <taxon>Streptophyta</taxon>
        <taxon>Embryophyta</taxon>
        <taxon>Tracheophyta</taxon>
        <taxon>Spermatophyta</taxon>
        <taxon>Magnoliopsida</taxon>
        <taxon>eudicotyledons</taxon>
        <taxon>Gunneridae</taxon>
        <taxon>Pentapetalae</taxon>
        <taxon>rosids</taxon>
        <taxon>malvids</taxon>
        <taxon>Brassicales</taxon>
        <taxon>Brassicaceae</taxon>
        <taxon>Camelineae</taxon>
        <taxon>Camelina</taxon>
    </lineage>
</organism>
<keyword evidence="1" id="KW-0511">Multifunctional enzyme</keyword>
<dbReference type="InterPro" id="IPR043128">
    <property type="entry name" value="Rev_trsase/Diguanyl_cyclase"/>
</dbReference>
<evidence type="ECO:0000259" key="2">
    <source>
        <dbReference type="Pfam" id="PF17919"/>
    </source>
</evidence>
<gene>
    <name evidence="4" type="primary">LOC109128680</name>
</gene>
<dbReference type="RefSeq" id="XP_019091068.1">
    <property type="nucleotide sequence ID" value="XM_019235523.1"/>
</dbReference>
<dbReference type="PANTHER" id="PTHR37984">
    <property type="entry name" value="PROTEIN CBG26694"/>
    <property type="match status" value="1"/>
</dbReference>
<dbReference type="Pfam" id="PF17919">
    <property type="entry name" value="RT_RNaseH_2"/>
    <property type="match status" value="1"/>
</dbReference>
<sequence>MTKLTVKEVLFVWSPECEVSFASLKQMLTTTPVLALLEQNENYVVFTDASGVGLGCVLMQQRKVTEVFWVSLRQFRGDLDRRIDVRVPGVRVCRRGIDRHLVASINTMSCKHRSTPM</sequence>
<dbReference type="InterPro" id="IPR050951">
    <property type="entry name" value="Retrovirus_Pol_polyprotein"/>
</dbReference>